<keyword evidence="4" id="KW-1185">Reference proteome</keyword>
<evidence type="ECO:0000313" key="4">
    <source>
        <dbReference type="Proteomes" id="UP001597112"/>
    </source>
</evidence>
<name>A0ABW3K144_9BACT</name>
<sequence>MKNFDWTAFTKKIAIRASIVDIYDAWTKSSELEKWFLQKVEFYNATGTRMDANTPAQKGTRYQWLWYLYKDPMEGVIKEANGKDYLQFTFEGECLVDVNLREEKGYTVIALRHYNIPLDDHSRQFVRLGCSNGWTFYLANLKSVLEGGIDLRNKDESLTPMINN</sequence>
<comment type="similarity">
    <text evidence="1">Belongs to the AHA1 family.</text>
</comment>
<gene>
    <name evidence="3" type="ORF">ACFQ21_11715</name>
</gene>
<dbReference type="CDD" id="cd07814">
    <property type="entry name" value="SRPBCC_CalC_Aha1-like"/>
    <property type="match status" value="1"/>
</dbReference>
<dbReference type="RefSeq" id="WP_377579175.1">
    <property type="nucleotide sequence ID" value="NZ_JBHTKA010000003.1"/>
</dbReference>
<evidence type="ECO:0000256" key="1">
    <source>
        <dbReference type="ARBA" id="ARBA00006817"/>
    </source>
</evidence>
<proteinExistence type="inferred from homology"/>
<organism evidence="3 4">
    <name type="scientific">Ohtaekwangia kribbensis</name>
    <dbReference type="NCBI Taxonomy" id="688913"/>
    <lineage>
        <taxon>Bacteria</taxon>
        <taxon>Pseudomonadati</taxon>
        <taxon>Bacteroidota</taxon>
        <taxon>Cytophagia</taxon>
        <taxon>Cytophagales</taxon>
        <taxon>Fulvivirgaceae</taxon>
        <taxon>Ohtaekwangia</taxon>
    </lineage>
</organism>
<dbReference type="Proteomes" id="UP001597112">
    <property type="component" value="Unassembled WGS sequence"/>
</dbReference>
<dbReference type="InterPro" id="IPR023393">
    <property type="entry name" value="START-like_dom_sf"/>
</dbReference>
<dbReference type="EMBL" id="JBHTKA010000003">
    <property type="protein sequence ID" value="MFD0999978.1"/>
    <property type="molecule type" value="Genomic_DNA"/>
</dbReference>
<dbReference type="SUPFAM" id="SSF55961">
    <property type="entry name" value="Bet v1-like"/>
    <property type="match status" value="1"/>
</dbReference>
<reference evidence="4" key="1">
    <citation type="journal article" date="2019" name="Int. J. Syst. Evol. Microbiol.">
        <title>The Global Catalogue of Microorganisms (GCM) 10K type strain sequencing project: providing services to taxonomists for standard genome sequencing and annotation.</title>
        <authorList>
            <consortium name="The Broad Institute Genomics Platform"/>
            <consortium name="The Broad Institute Genome Sequencing Center for Infectious Disease"/>
            <person name="Wu L."/>
            <person name="Ma J."/>
        </authorList>
    </citation>
    <scope>NUCLEOTIDE SEQUENCE [LARGE SCALE GENOMIC DNA]</scope>
    <source>
        <strain evidence="4">CCUG 58938</strain>
    </source>
</reference>
<dbReference type="InterPro" id="IPR013538">
    <property type="entry name" value="ASHA1/2-like_C"/>
</dbReference>
<dbReference type="Pfam" id="PF08327">
    <property type="entry name" value="AHSA1"/>
    <property type="match status" value="1"/>
</dbReference>
<comment type="caution">
    <text evidence="3">The sequence shown here is derived from an EMBL/GenBank/DDBJ whole genome shotgun (WGS) entry which is preliminary data.</text>
</comment>
<protein>
    <submittedName>
        <fullName evidence="3">SRPBCC domain-containing protein</fullName>
    </submittedName>
</protein>
<accession>A0ABW3K144</accession>
<dbReference type="Gene3D" id="3.30.530.20">
    <property type="match status" value="1"/>
</dbReference>
<evidence type="ECO:0000259" key="2">
    <source>
        <dbReference type="Pfam" id="PF08327"/>
    </source>
</evidence>
<feature type="domain" description="Activator of Hsp90 ATPase homologue 1/2-like C-terminal" evidence="2">
    <location>
        <begin position="17"/>
        <end position="146"/>
    </location>
</feature>
<evidence type="ECO:0000313" key="3">
    <source>
        <dbReference type="EMBL" id="MFD0999978.1"/>
    </source>
</evidence>